<dbReference type="Pfam" id="PF13692">
    <property type="entry name" value="Glyco_trans_1_4"/>
    <property type="match status" value="1"/>
</dbReference>
<dbReference type="STRING" id="465721.ACG33_07405"/>
<dbReference type="EMBL" id="CP011971">
    <property type="protein sequence ID" value="AMN46924.1"/>
    <property type="molecule type" value="Genomic_DNA"/>
</dbReference>
<dbReference type="Pfam" id="PF13439">
    <property type="entry name" value="Glyco_transf_4"/>
    <property type="match status" value="1"/>
</dbReference>
<name>A0A127F926_STEDE</name>
<dbReference type="InterPro" id="IPR028098">
    <property type="entry name" value="Glyco_trans_4-like_N"/>
</dbReference>
<dbReference type="SUPFAM" id="SSF53756">
    <property type="entry name" value="UDP-Glycosyltransferase/glycogen phosphorylase"/>
    <property type="match status" value="1"/>
</dbReference>
<proteinExistence type="predicted"/>
<dbReference type="Gene3D" id="3.40.50.11010">
    <property type="match status" value="1"/>
</dbReference>
<dbReference type="PANTHER" id="PTHR12526">
    <property type="entry name" value="GLYCOSYLTRANSFERASE"/>
    <property type="match status" value="1"/>
</dbReference>
<keyword evidence="3" id="KW-1185">Reference proteome</keyword>
<dbReference type="GO" id="GO:0016757">
    <property type="term" value="F:glycosyltransferase activity"/>
    <property type="evidence" value="ECO:0007669"/>
    <property type="project" value="UniProtKB-ARBA"/>
</dbReference>
<gene>
    <name evidence="2" type="ORF">ACG33_07405</name>
</gene>
<dbReference type="OrthoDB" id="9769600at2"/>
<sequence length="373" mass="42250">MKLMQSKSMRGSLYGFWNVIAQRPHHLAGALLRAGWQVDTFSQRGMRDRAPPLDHRPAVHYRTLPPGRLYRSSLTASLARRYQRHVEHGVFSDFTSSQADLFIYYHRPHEYAARIGALPGPLVYDCMDDWAAFGYVGAGAVQEWEQRLCERADRIWVVSRHLQEKLSDWKDKVRYVPNGVDYAHFARARDMRAQLEADPQTRTRAPRLIYIGSLEHWFDARLVGEVAGRLPDWLIQVVGPSKLAERQRAWLDRDNIHFLGKKDYHELPSLLAAASVAMIPFLLSDLIRGTSPIKLYEYLAAGVPVVSSSMPEVLAHVEPGAVVCADDPTEFARLVEECAASGNPDRCQAIAHKCSWDSRFLPAVHDIGRATSR</sequence>
<feature type="domain" description="Glycosyltransferase subfamily 4-like N-terminal" evidence="1">
    <location>
        <begin position="25"/>
        <end position="182"/>
    </location>
</feature>
<evidence type="ECO:0000259" key="1">
    <source>
        <dbReference type="Pfam" id="PF13439"/>
    </source>
</evidence>
<reference evidence="2 3" key="1">
    <citation type="submission" date="2015-06" db="EMBL/GenBank/DDBJ databases">
        <title>A Comprehensive Approach to Explore the Metabolic and Phylogenetic Diversity of Bacterial Steroid Degradation in the Environment: Testosterone as an Example.</title>
        <authorList>
            <person name="Yang F.-C."/>
            <person name="Chen Y.-L."/>
            <person name="Yu C.-P."/>
            <person name="Tang S.-L."/>
            <person name="Wang P.-H."/>
            <person name="Ismail W."/>
            <person name="Wang C.-H."/>
            <person name="Yang C.-Y."/>
            <person name="Chiang Y.-R."/>
        </authorList>
    </citation>
    <scope>NUCLEOTIDE SEQUENCE [LARGE SCALE GENOMIC DNA]</scope>
    <source>
        <strain evidence="2 3">DSM 18526</strain>
    </source>
</reference>
<dbReference type="Gene3D" id="3.40.50.2000">
    <property type="entry name" value="Glycogen Phosphorylase B"/>
    <property type="match status" value="1"/>
</dbReference>
<organism evidence="2 3">
    <name type="scientific">Steroidobacter denitrificans</name>
    <dbReference type="NCBI Taxonomy" id="465721"/>
    <lineage>
        <taxon>Bacteria</taxon>
        <taxon>Pseudomonadati</taxon>
        <taxon>Pseudomonadota</taxon>
        <taxon>Gammaproteobacteria</taxon>
        <taxon>Steroidobacterales</taxon>
        <taxon>Steroidobacteraceae</taxon>
        <taxon>Steroidobacter</taxon>
    </lineage>
</organism>
<dbReference type="Proteomes" id="UP000070250">
    <property type="component" value="Chromosome"/>
</dbReference>
<dbReference type="AlphaFoldDB" id="A0A127F926"/>
<protein>
    <recommendedName>
        <fullName evidence="1">Glycosyltransferase subfamily 4-like N-terminal domain-containing protein</fullName>
    </recommendedName>
</protein>
<evidence type="ECO:0000313" key="2">
    <source>
        <dbReference type="EMBL" id="AMN46924.1"/>
    </source>
</evidence>
<dbReference type="KEGG" id="sdf:ACG33_07405"/>
<accession>A0A127F926</accession>
<evidence type="ECO:0000313" key="3">
    <source>
        <dbReference type="Proteomes" id="UP000070250"/>
    </source>
</evidence>